<dbReference type="GO" id="GO:0003729">
    <property type="term" value="F:mRNA binding"/>
    <property type="evidence" value="ECO:0007669"/>
    <property type="project" value="InterPro"/>
</dbReference>
<comment type="caution">
    <text evidence="2">The sequence shown here is derived from an EMBL/GenBank/DDBJ whole genome shotgun (WGS) entry which is preliminary data.</text>
</comment>
<evidence type="ECO:0000313" key="3">
    <source>
        <dbReference type="Proteomes" id="UP000027586"/>
    </source>
</evidence>
<dbReference type="Proteomes" id="UP000027586">
    <property type="component" value="Unassembled WGS sequence"/>
</dbReference>
<dbReference type="STRING" id="1263082.A0A068S4V4"/>
<name>A0A068S4V4_9FUNG</name>
<sequence length="209" mass="24208">MSTQPPRTNDKKRSYTDPSVCVDYLCGLCPLDFVQGYSCNKVHDLDLQTEYQLDIQQDRSKARDKEHLESLEQFIKNRDNLSKGWRMRAREMFVKDDKAKDARRQMLSLHREIVRLLDERDTFIGKGDMAAAEGHLEKVHERIKLKKQAEAEVSKTIAVAANDDSALDVCNTCGYFYLVSHPEPHLKSDQHIAYDQIRKAIDEIRGRLK</sequence>
<protein>
    <submittedName>
        <fullName evidence="2">Uncharacterized protein</fullName>
    </submittedName>
</protein>
<dbReference type="EMBL" id="CBTN010000041">
    <property type="protein sequence ID" value="CDH56872.1"/>
    <property type="molecule type" value="Genomic_DNA"/>
</dbReference>
<dbReference type="PANTHER" id="PTHR12375">
    <property type="entry name" value="RNA-BINDING PROTEIN LUC7-RELATED"/>
    <property type="match status" value="1"/>
</dbReference>
<dbReference type="GO" id="GO:0006376">
    <property type="term" value="P:mRNA splice site recognition"/>
    <property type="evidence" value="ECO:0007669"/>
    <property type="project" value="InterPro"/>
</dbReference>
<evidence type="ECO:0000256" key="1">
    <source>
        <dbReference type="ARBA" id="ARBA00005655"/>
    </source>
</evidence>
<organism evidence="2 3">
    <name type="scientific">Lichtheimia corymbifera JMRC:FSU:9682</name>
    <dbReference type="NCBI Taxonomy" id="1263082"/>
    <lineage>
        <taxon>Eukaryota</taxon>
        <taxon>Fungi</taxon>
        <taxon>Fungi incertae sedis</taxon>
        <taxon>Mucoromycota</taxon>
        <taxon>Mucoromycotina</taxon>
        <taxon>Mucoromycetes</taxon>
        <taxon>Mucorales</taxon>
        <taxon>Lichtheimiaceae</taxon>
        <taxon>Lichtheimia</taxon>
    </lineage>
</organism>
<dbReference type="Pfam" id="PF03194">
    <property type="entry name" value="LUC7"/>
    <property type="match status" value="1"/>
</dbReference>
<reference evidence="2" key="1">
    <citation type="submission" date="2013-08" db="EMBL/GenBank/DDBJ databases">
        <title>Gene expansion shapes genome architecture in the human pathogen Lichtheimia corymbifera: an evolutionary genomics analysis in the ancient terrestrial Mucorales (Mucoromycotina).</title>
        <authorList>
            <person name="Schwartze V.U."/>
            <person name="Winter S."/>
            <person name="Shelest E."/>
            <person name="Marcet-Houben M."/>
            <person name="Horn F."/>
            <person name="Wehner S."/>
            <person name="Hoffmann K."/>
            <person name="Riege K."/>
            <person name="Sammeth M."/>
            <person name="Nowrousian M."/>
            <person name="Valiante V."/>
            <person name="Linde J."/>
            <person name="Jacobsen I.D."/>
            <person name="Marz M."/>
            <person name="Brakhage A.A."/>
            <person name="Gabaldon T."/>
            <person name="Bocker S."/>
            <person name="Voigt K."/>
        </authorList>
    </citation>
    <scope>NUCLEOTIDE SEQUENCE [LARGE SCALE GENOMIC DNA]</scope>
    <source>
        <strain evidence="2">FSU 9682</strain>
    </source>
</reference>
<accession>A0A068S4V4</accession>
<dbReference type="GO" id="GO:0005685">
    <property type="term" value="C:U1 snRNP"/>
    <property type="evidence" value="ECO:0007669"/>
    <property type="project" value="InterPro"/>
</dbReference>
<dbReference type="OrthoDB" id="153872at2759"/>
<gene>
    <name evidence="2" type="ORF">LCOR_07875.1</name>
</gene>
<proteinExistence type="inferred from homology"/>
<dbReference type="AlphaFoldDB" id="A0A068S4V4"/>
<dbReference type="InterPro" id="IPR004882">
    <property type="entry name" value="Luc7-rel"/>
</dbReference>
<dbReference type="VEuPathDB" id="FungiDB:LCOR_07875.1"/>
<keyword evidence="3" id="KW-1185">Reference proteome</keyword>
<evidence type="ECO:0000313" key="2">
    <source>
        <dbReference type="EMBL" id="CDH56872.1"/>
    </source>
</evidence>
<comment type="similarity">
    <text evidence="1">Belongs to the Luc7 family.</text>
</comment>